<accession>A0A2R5L7X2</accession>
<dbReference type="InterPro" id="IPR050227">
    <property type="entry name" value="Rab"/>
</dbReference>
<dbReference type="SMART" id="SM00173">
    <property type="entry name" value="RAS"/>
    <property type="match status" value="1"/>
</dbReference>
<evidence type="ECO:0000256" key="1">
    <source>
        <dbReference type="ARBA" id="ARBA00022741"/>
    </source>
</evidence>
<dbReference type="CDD" id="cd00154">
    <property type="entry name" value="Rab"/>
    <property type="match status" value="1"/>
</dbReference>
<dbReference type="InterPro" id="IPR027417">
    <property type="entry name" value="P-loop_NTPase"/>
</dbReference>
<dbReference type="GO" id="GO:0003924">
    <property type="term" value="F:GTPase activity"/>
    <property type="evidence" value="ECO:0007669"/>
    <property type="project" value="InterPro"/>
</dbReference>
<dbReference type="PROSITE" id="PS51419">
    <property type="entry name" value="RAB"/>
    <property type="match status" value="1"/>
</dbReference>
<dbReference type="AlphaFoldDB" id="A0A2R5L7X2"/>
<dbReference type="PANTHER" id="PTHR47977">
    <property type="entry name" value="RAS-RELATED PROTEIN RAB"/>
    <property type="match status" value="1"/>
</dbReference>
<dbReference type="EMBL" id="GGLE01001391">
    <property type="protein sequence ID" value="MBY05517.1"/>
    <property type="molecule type" value="Transcribed_RNA"/>
</dbReference>
<dbReference type="Pfam" id="PF00071">
    <property type="entry name" value="Ras"/>
    <property type="match status" value="1"/>
</dbReference>
<dbReference type="SUPFAM" id="SSF52540">
    <property type="entry name" value="P-loop containing nucleoside triphosphate hydrolases"/>
    <property type="match status" value="1"/>
</dbReference>
<evidence type="ECO:0000313" key="3">
    <source>
        <dbReference type="EMBL" id="MBY05517.1"/>
    </source>
</evidence>
<keyword evidence="2" id="KW-0342">GTP-binding</keyword>
<dbReference type="GO" id="GO:0005525">
    <property type="term" value="F:GTP binding"/>
    <property type="evidence" value="ECO:0007669"/>
    <property type="project" value="UniProtKB-KW"/>
</dbReference>
<dbReference type="InterPro" id="IPR001806">
    <property type="entry name" value="Small_GTPase"/>
</dbReference>
<name>A0A2R5L7X2_9ACAR</name>
<dbReference type="Gene3D" id="3.40.50.300">
    <property type="entry name" value="P-loop containing nucleotide triphosphate hydrolases"/>
    <property type="match status" value="1"/>
</dbReference>
<protein>
    <submittedName>
        <fullName evidence="3">Putative ras-related in brain</fullName>
    </submittedName>
</protein>
<evidence type="ECO:0000256" key="2">
    <source>
        <dbReference type="ARBA" id="ARBA00023134"/>
    </source>
</evidence>
<keyword evidence="1" id="KW-0547">Nucleotide-binding</keyword>
<dbReference type="SMART" id="SM00175">
    <property type="entry name" value="RAB"/>
    <property type="match status" value="1"/>
</dbReference>
<dbReference type="InterPro" id="IPR005225">
    <property type="entry name" value="Small_GTP-bd"/>
</dbReference>
<dbReference type="SMART" id="SM00174">
    <property type="entry name" value="RHO"/>
    <property type="match status" value="1"/>
</dbReference>
<dbReference type="PROSITE" id="PS51421">
    <property type="entry name" value="RAS"/>
    <property type="match status" value="1"/>
</dbReference>
<dbReference type="SMART" id="SM00176">
    <property type="entry name" value="RAN"/>
    <property type="match status" value="1"/>
</dbReference>
<proteinExistence type="predicted"/>
<dbReference type="FunFam" id="3.40.50.300:FF:001447">
    <property type="entry name" value="Ras-related protein Rab-1B"/>
    <property type="match status" value="1"/>
</dbReference>
<dbReference type="PRINTS" id="PR00449">
    <property type="entry name" value="RASTRNSFRMNG"/>
</dbReference>
<reference evidence="3" key="1">
    <citation type="submission" date="2018-03" db="EMBL/GenBank/DDBJ databases">
        <title>The relapsing fever spirochete Borrelia turicatae persists in the highly oxidative environment of its soft-bodied tick vector.</title>
        <authorList>
            <person name="Bourret T.J."/>
            <person name="Boyle W.K."/>
            <person name="Valenzuela J.G."/>
            <person name="Oliveira F."/>
            <person name="Lopez J.E."/>
        </authorList>
    </citation>
    <scope>NUCLEOTIDE SEQUENCE</scope>
    <source>
        <strain evidence="3">Kansas strain/isolate</strain>
        <tissue evidence="3">Salivary glands</tissue>
    </source>
</reference>
<dbReference type="NCBIfam" id="TIGR00231">
    <property type="entry name" value="small_GTP"/>
    <property type="match status" value="1"/>
</dbReference>
<sequence>MIKVIVIGSSGVGKTCFVRTFKNGTGSTLPTNPPATIGMDVFFKKVNLDGENVVLDIWDTSGEEKYCSQLLSNTFRNADGVIIMYDTTRHHTFREVNYWTDHAKCASSNDNLILFLVGNKADKESSREVVPTDARKLAKYLHMEFYEASSFEIQTVDDIFMNIAKKCVAAKAALSLQHNSNSSTPEVSMRLTDTPKEQKVPWYKKC</sequence>
<organism evidence="3">
    <name type="scientific">Ornithodoros turicata</name>
    <dbReference type="NCBI Taxonomy" id="34597"/>
    <lineage>
        <taxon>Eukaryota</taxon>
        <taxon>Metazoa</taxon>
        <taxon>Ecdysozoa</taxon>
        <taxon>Arthropoda</taxon>
        <taxon>Chelicerata</taxon>
        <taxon>Arachnida</taxon>
        <taxon>Acari</taxon>
        <taxon>Parasitiformes</taxon>
        <taxon>Ixodida</taxon>
        <taxon>Ixodoidea</taxon>
        <taxon>Argasidae</taxon>
        <taxon>Ornithodorinae</taxon>
        <taxon>Ornithodoros</taxon>
    </lineage>
</organism>